<comment type="caution">
    <text evidence="1">The sequence shown here is derived from an EMBL/GenBank/DDBJ whole genome shotgun (WGS) entry which is preliminary data.</text>
</comment>
<dbReference type="EMBL" id="JACGWN010000012">
    <property type="protein sequence ID" value="KAL0415886.1"/>
    <property type="molecule type" value="Genomic_DNA"/>
</dbReference>
<sequence>MPTIKRKSDPCAIRLVQRYGGIFDRTYTDFAVEPHNIRLCLCMNGLAPHRQYGRMYSCWLVILTPYNLPPRMCMSSEYIFLTMVIPGFFNPKHLIDVYLEQLIEELQNLWHVGMMQDNAKNEIFTMRAALMWTVNDLPAYGMAFVWSTASVMGCSVCMDVTRAFYLQNGRKAWYFDCHRQFLPRTIRTVGTKTHSLRIE</sequence>
<reference evidence="1" key="2">
    <citation type="journal article" date="2024" name="Plant">
        <title>Genomic evolution and insights into agronomic trait innovations of Sesamum species.</title>
        <authorList>
            <person name="Miao H."/>
            <person name="Wang L."/>
            <person name="Qu L."/>
            <person name="Liu H."/>
            <person name="Sun Y."/>
            <person name="Le M."/>
            <person name="Wang Q."/>
            <person name="Wei S."/>
            <person name="Zheng Y."/>
            <person name="Lin W."/>
            <person name="Duan Y."/>
            <person name="Cao H."/>
            <person name="Xiong S."/>
            <person name="Wang X."/>
            <person name="Wei L."/>
            <person name="Li C."/>
            <person name="Ma Q."/>
            <person name="Ju M."/>
            <person name="Zhao R."/>
            <person name="Li G."/>
            <person name="Mu C."/>
            <person name="Tian Q."/>
            <person name="Mei H."/>
            <person name="Zhang T."/>
            <person name="Gao T."/>
            <person name="Zhang H."/>
        </authorList>
    </citation>
    <scope>NUCLEOTIDE SEQUENCE</scope>
    <source>
        <strain evidence="1">KEN1</strain>
    </source>
</reference>
<name>A0AAW2UKL2_9LAMI</name>
<dbReference type="PANTHER" id="PTHR10775">
    <property type="entry name" value="OS08G0208400 PROTEIN"/>
    <property type="match status" value="1"/>
</dbReference>
<accession>A0AAW2UKL2</accession>
<organism evidence="1">
    <name type="scientific">Sesamum latifolium</name>
    <dbReference type="NCBI Taxonomy" id="2727402"/>
    <lineage>
        <taxon>Eukaryota</taxon>
        <taxon>Viridiplantae</taxon>
        <taxon>Streptophyta</taxon>
        <taxon>Embryophyta</taxon>
        <taxon>Tracheophyta</taxon>
        <taxon>Spermatophyta</taxon>
        <taxon>Magnoliopsida</taxon>
        <taxon>eudicotyledons</taxon>
        <taxon>Gunneridae</taxon>
        <taxon>Pentapetalae</taxon>
        <taxon>asterids</taxon>
        <taxon>lamiids</taxon>
        <taxon>Lamiales</taxon>
        <taxon>Pedaliaceae</taxon>
        <taxon>Sesamum</taxon>
    </lineage>
</organism>
<evidence type="ECO:0000313" key="1">
    <source>
        <dbReference type="EMBL" id="KAL0415886.1"/>
    </source>
</evidence>
<protein>
    <submittedName>
        <fullName evidence="1">Uncharacterized protein</fullName>
    </submittedName>
</protein>
<dbReference type="Pfam" id="PF02992">
    <property type="entry name" value="Transposase_21"/>
    <property type="match status" value="1"/>
</dbReference>
<proteinExistence type="predicted"/>
<gene>
    <name evidence="1" type="ORF">Slati_3420500</name>
</gene>
<reference evidence="1" key="1">
    <citation type="submission" date="2020-06" db="EMBL/GenBank/DDBJ databases">
        <authorList>
            <person name="Li T."/>
            <person name="Hu X."/>
            <person name="Zhang T."/>
            <person name="Song X."/>
            <person name="Zhang H."/>
            <person name="Dai N."/>
            <person name="Sheng W."/>
            <person name="Hou X."/>
            <person name="Wei L."/>
        </authorList>
    </citation>
    <scope>NUCLEOTIDE SEQUENCE</scope>
    <source>
        <strain evidence="1">KEN1</strain>
        <tissue evidence="1">Leaf</tissue>
    </source>
</reference>
<dbReference type="PANTHER" id="PTHR10775:SF185">
    <property type="entry name" value="OS08G0208400 PROTEIN"/>
    <property type="match status" value="1"/>
</dbReference>
<dbReference type="AlphaFoldDB" id="A0AAW2UKL2"/>
<dbReference type="InterPro" id="IPR004242">
    <property type="entry name" value="Transposase_21"/>
</dbReference>